<dbReference type="Proteomes" id="UP000187429">
    <property type="component" value="Unassembled WGS sequence"/>
</dbReference>
<feature type="transmembrane region" description="Helical" evidence="14">
    <location>
        <begin position="1112"/>
        <end position="1134"/>
    </location>
</feature>
<comment type="caution">
    <text evidence="16">The sequence shown here is derived from an EMBL/GenBank/DDBJ whole genome shotgun (WGS) entry which is preliminary data.</text>
</comment>
<keyword evidence="6 14" id="KW-0812">Transmembrane</keyword>
<dbReference type="InterPro" id="IPR004835">
    <property type="entry name" value="Chitin_synth"/>
</dbReference>
<feature type="transmembrane region" description="Helical" evidence="14">
    <location>
        <begin position="842"/>
        <end position="864"/>
    </location>
</feature>
<feature type="transmembrane region" description="Helical" evidence="14">
    <location>
        <begin position="804"/>
        <end position="821"/>
    </location>
</feature>
<dbReference type="EC" id="2.4.1.16" evidence="2"/>
<evidence type="ECO:0000256" key="8">
    <source>
        <dbReference type="ARBA" id="ARBA00023123"/>
    </source>
</evidence>
<evidence type="ECO:0000256" key="10">
    <source>
        <dbReference type="ARBA" id="ARBA00023175"/>
    </source>
</evidence>
<keyword evidence="9 14" id="KW-0472">Membrane</keyword>
<evidence type="ECO:0000256" key="4">
    <source>
        <dbReference type="ARBA" id="ARBA00022676"/>
    </source>
</evidence>
<dbReference type="Gene3D" id="3.40.850.10">
    <property type="entry name" value="Kinesin motor domain"/>
    <property type="match status" value="1"/>
</dbReference>
<keyword evidence="12" id="KW-0009">Actin-binding</keyword>
<organism evidence="16 17">
    <name type="scientific">Smittium culicis</name>
    <dbReference type="NCBI Taxonomy" id="133412"/>
    <lineage>
        <taxon>Eukaryota</taxon>
        <taxon>Fungi</taxon>
        <taxon>Fungi incertae sedis</taxon>
        <taxon>Zoopagomycota</taxon>
        <taxon>Kickxellomycotina</taxon>
        <taxon>Harpellomycetes</taxon>
        <taxon>Harpellales</taxon>
        <taxon>Legeriomycetaceae</taxon>
        <taxon>Smittium</taxon>
    </lineage>
</organism>
<dbReference type="SMART" id="SM00242">
    <property type="entry name" value="MYSc"/>
    <property type="match status" value="1"/>
</dbReference>
<dbReference type="PRINTS" id="PR00193">
    <property type="entry name" value="MYOSINHEAVY"/>
</dbReference>
<feature type="domain" description="Myosin motor" evidence="15">
    <location>
        <begin position="1"/>
        <end position="727"/>
    </location>
</feature>
<evidence type="ECO:0000313" key="16">
    <source>
        <dbReference type="EMBL" id="OMJ07726.1"/>
    </source>
</evidence>
<evidence type="ECO:0000256" key="9">
    <source>
        <dbReference type="ARBA" id="ARBA00023136"/>
    </source>
</evidence>
<keyword evidence="11" id="KW-0325">Glycoprotein</keyword>
<dbReference type="SUPFAM" id="SSF53448">
    <property type="entry name" value="Nucleotide-diphospho-sugar transferases"/>
    <property type="match status" value="1"/>
</dbReference>
<dbReference type="PROSITE" id="PS51456">
    <property type="entry name" value="MYOSIN_MOTOR"/>
    <property type="match status" value="1"/>
</dbReference>
<reference evidence="17" key="1">
    <citation type="submission" date="2017-01" db="EMBL/GenBank/DDBJ databases">
        <authorList>
            <person name="Wang Y."/>
            <person name="White M."/>
            <person name="Kvist S."/>
            <person name="Moncalvo J.-M."/>
        </authorList>
    </citation>
    <scope>NUCLEOTIDE SEQUENCE [LARGE SCALE GENOMIC DNA]</scope>
    <source>
        <strain evidence="17">ID-206-W2</strain>
    </source>
</reference>
<protein>
    <recommendedName>
        <fullName evidence="2">chitin synthase</fullName>
        <ecNumber evidence="2">2.4.1.16</ecNumber>
    </recommendedName>
</protein>
<keyword evidence="10 12" id="KW-0505">Motor protein</keyword>
<dbReference type="InterPro" id="IPR036961">
    <property type="entry name" value="Kinesin_motor_dom_sf"/>
</dbReference>
<evidence type="ECO:0000313" key="17">
    <source>
        <dbReference type="Proteomes" id="UP000187429"/>
    </source>
</evidence>
<feature type="binding site" evidence="12">
    <location>
        <begin position="115"/>
        <end position="122"/>
    </location>
    <ligand>
        <name>ATP</name>
        <dbReference type="ChEBI" id="CHEBI:30616"/>
    </ligand>
</feature>
<dbReference type="GO" id="GO:0005886">
    <property type="term" value="C:plasma membrane"/>
    <property type="evidence" value="ECO:0007669"/>
    <property type="project" value="UniProtKB-SubCell"/>
</dbReference>
<feature type="region of interest" description="Disordered" evidence="13">
    <location>
        <begin position="763"/>
        <end position="788"/>
    </location>
</feature>
<evidence type="ECO:0000256" key="11">
    <source>
        <dbReference type="ARBA" id="ARBA00023180"/>
    </source>
</evidence>
<feature type="transmembrane region" description="Helical" evidence="14">
    <location>
        <begin position="1503"/>
        <end position="1527"/>
    </location>
</feature>
<dbReference type="Gene3D" id="1.20.120.720">
    <property type="entry name" value="Myosin VI head, motor domain, U50 subdomain"/>
    <property type="match status" value="1"/>
</dbReference>
<name>A0A1R1WZB1_9FUNG</name>
<evidence type="ECO:0000256" key="13">
    <source>
        <dbReference type="SAM" id="MobiDB-lite"/>
    </source>
</evidence>
<keyword evidence="4" id="KW-0328">Glycosyltransferase</keyword>
<feature type="compositionally biased region" description="Acidic residues" evidence="13">
    <location>
        <begin position="765"/>
        <end position="787"/>
    </location>
</feature>
<comment type="subcellular location">
    <subcellularLocation>
        <location evidence="1">Cell membrane</location>
        <topology evidence="1">Multi-pass membrane protein</topology>
    </subcellularLocation>
</comment>
<comment type="similarity">
    <text evidence="12">Belongs to the TRAFAC class myosin-kinesin ATPase superfamily. Myosin family.</text>
</comment>
<dbReference type="EMBL" id="LSSM01007584">
    <property type="protein sequence ID" value="OMJ07726.1"/>
    <property type="molecule type" value="Genomic_DNA"/>
</dbReference>
<feature type="transmembrane region" description="Helical" evidence="14">
    <location>
        <begin position="1539"/>
        <end position="1557"/>
    </location>
</feature>
<dbReference type="GO" id="GO:0030428">
    <property type="term" value="C:cell septum"/>
    <property type="evidence" value="ECO:0007669"/>
    <property type="project" value="TreeGrafter"/>
</dbReference>
<dbReference type="Pfam" id="PF03142">
    <property type="entry name" value="Chitin_synth_2"/>
    <property type="match status" value="1"/>
</dbReference>
<accession>A0A1R1WZB1</accession>
<dbReference type="Gene3D" id="1.20.58.530">
    <property type="match status" value="1"/>
</dbReference>
<keyword evidence="17" id="KW-1185">Reference proteome</keyword>
<keyword evidence="8 12" id="KW-0518">Myosin</keyword>
<dbReference type="InterPro" id="IPR029044">
    <property type="entry name" value="Nucleotide-diphossugar_trans"/>
</dbReference>
<proteinExistence type="inferred from homology"/>
<keyword evidence="12" id="KW-0547">Nucleotide-binding</keyword>
<gene>
    <name evidence="16" type="ORF">AYI69_g11342</name>
</gene>
<evidence type="ECO:0000256" key="7">
    <source>
        <dbReference type="ARBA" id="ARBA00022989"/>
    </source>
</evidence>
<feature type="transmembrane region" description="Helical" evidence="14">
    <location>
        <begin position="1564"/>
        <end position="1587"/>
    </location>
</feature>
<evidence type="ECO:0000256" key="3">
    <source>
        <dbReference type="ARBA" id="ARBA00022475"/>
    </source>
</evidence>
<dbReference type="PANTHER" id="PTHR22914">
    <property type="entry name" value="CHITIN SYNTHASE"/>
    <property type="match status" value="1"/>
</dbReference>
<keyword evidence="5" id="KW-0808">Transferase</keyword>
<dbReference type="InterPro" id="IPR027417">
    <property type="entry name" value="P-loop_NTPase"/>
</dbReference>
<dbReference type="OrthoDB" id="370884at2759"/>
<sequence length="2070" mass="232472">MMKGSKNDNSDLCKTNKAGAASDDDVIKTISDRYESNNPTIYTEIGPRILLSVNPNEHTEENSLDGEVARSYVEDFKTTSIKSRKKMSPHIFKVVANSYLYMRQTEINQSILFFGDSGSGKTEQKRLAQSFFSSLKPTSKSNQTLGNILAADFVIESFTNAQVVCKNSTRACIYQELQFNDNGELIGCMNVPYMLETSRVTKIGKNERNFHIFHYLANGVGELRDQAGVNLGGGSQFEYLKSYDTDASIKPNDIENFQQLFNAMKAIGIGAKIRKSVFKVIAGILALGNVHFKQDQNTYRQELAAIGLEDVVTYFGVETGVLQEALTNKNQVMGRQRVEVILNVEAAIERRDELARVIYGKLFNWLIDTINQQLNCEGIEKHNTVGLVDIPGYSENKKSGFHRLAFNYINERFRHFMVHQIFSFANEDYASEGITSVPVVKYTDRTECLDLFIRAPNGLFAIMDKQAQVIAKGTRTDKDFDPDTPNKEASSKLLQVFSKASAANKYFNSSSSKNDLNLFTIQHFWGPVSYIVDGFVSNNLEGSRDDFSQIFVGDRYSRGSKNNFVTGLFTKPEDSSLPKSFKKTKSKSKNSTHCSVTGMQQKLTDLISTLDNTLSWFVICISPNERSRPRLINTKYVKSQVKAFSLGDVVRRKRVEYAASIIHEDFCSRYEDLISELVGSGASANSPKKNCEKIKSGLKLADSEMEVGSTKVFISFSCWRQLEDPLRKVDIEDSNTYDNDSLDGYDSKHATKYELDHVYDKSDNLEDDDDDEKNNEGNFYDDEDGEKEVEADVKKGNQTSSRKLWLKIVNFLTCLIPTFMISRFAGKKRRDEQVAWREKVALCMMIFYFCAFVIFWIGGLGLIICPKQNVFSIPELHGHDKADDALVAIRGEVFNMKGFDHKGISYKYLVDKAYLGRDLSGLFPLQLSFVCPGFGLDPRLSMEEKPILYSDTYYHDHRWYRHSEESEAFNYYQFDVMRKLRQNRAAGSIAYDPKVILKESQGSDKSGPLKSKYRSIIRGEVFDLTSYLNSDGVPYVVTPDGISNDTVTVSSRNFLSNDIKVLFESNPGKDVTKQWERFEALDPKSAKMHYQCIRGAFYIGKVDMRKSVRCYLANYMLLAGSIFIVTMILVKFLASIRFGRSDEPELLNMFVVCNIPCYTEGEESLKATIDSIARLKYDDKRKLIFIVCDGMIMGSGNDRPTPRIVLDILGVDSSEDSEALSYVALGDGMKQHNMGKVYSGLYEVAGHVVPYIVVAKCGTPLERSRPGNRGKRDSQIMLMRFFNKVHFNSAMTPLELEIFHQIKNVIGVNPSFYEYMLMVDADTFVLPDSMNRLVSGMQNDAKIMGICGETRLANSKGSWTTMMQVYEYFIAHFLSKAFESLFGTVTCLPGCFCMYRIRAPDGSPLLISENVVTDYSTNEADTLHKKNLLYLGEDRYLTTLMLKYFSNYKTKFVADAKCETNAPDSYRVLLSQRRRWINSTVHNLFELIFLPNMCGFCCFSMRFVVFIDLISTIIMPATLAYLGILVYQLVTADANTSYMSLYLLVAIYAMQAFVFILHKQWQHIGWMIIYLMAIPLFSFVIPVYAFWHFDDFSWGNTRVVIGDSGKKILIGAAETEKFDPATIPMRKWSDYEKDLMSEMGTNMDDLESGASNGRQSALRAGSAVGNVPRTMSRMMAGSALGSNVDSVYMAENPYGYGKGEAGLYGHVYRQGTDENFAANGDMGIYMGNESNTRGSLVRGVDVMRSATPVAMGSLNDINMQPGARRPPSAMNFGAPAMINGVSVHDSQTLGNARTSMLMQNQMAMQGNQTMPKQMFRKSYQNLMADNGNFSNNGSDISGIMQQQQQQQMIQQQQQQQMIQQQQQQQMQMMPPNYSMNFNNSMNNINMEPNYGRTTPDPFNSNYSIQQMNNGNSDVQFDGMNNGNYQNGQPQFVDPAMQAQANRRSMHIQQAMQQLFPSSPNASSNVTSSIANTNIGSTAGGNAASAATGFNGISQRGSVVNSQAGGAPNSIQERTRAAISQVLAGCDLGTISKKDVRLQVSSILGLTPQEAKQNKQLFNELLMEELSKLGI</sequence>
<dbReference type="GO" id="GO:0003779">
    <property type="term" value="F:actin binding"/>
    <property type="evidence" value="ECO:0007669"/>
    <property type="project" value="UniProtKB-KW"/>
</dbReference>
<dbReference type="CDD" id="cd04190">
    <property type="entry name" value="Chitin_synth_C"/>
    <property type="match status" value="1"/>
</dbReference>
<evidence type="ECO:0000259" key="15">
    <source>
        <dbReference type="PROSITE" id="PS51456"/>
    </source>
</evidence>
<keyword evidence="3" id="KW-1003">Cell membrane</keyword>
<dbReference type="GO" id="GO:0006031">
    <property type="term" value="P:chitin biosynthetic process"/>
    <property type="evidence" value="ECO:0007669"/>
    <property type="project" value="TreeGrafter"/>
</dbReference>
<dbReference type="InterPro" id="IPR001609">
    <property type="entry name" value="Myosin_head_motor_dom-like"/>
</dbReference>
<feature type="region of interest" description="Actin-binding" evidence="12">
    <location>
        <begin position="603"/>
        <end position="625"/>
    </location>
</feature>
<dbReference type="GO" id="GO:0031505">
    <property type="term" value="P:fungal-type cell wall organization"/>
    <property type="evidence" value="ECO:0007669"/>
    <property type="project" value="TreeGrafter"/>
</dbReference>
<dbReference type="Gene3D" id="1.10.10.820">
    <property type="match status" value="1"/>
</dbReference>
<keyword evidence="7 14" id="KW-1133">Transmembrane helix</keyword>
<evidence type="ECO:0000256" key="1">
    <source>
        <dbReference type="ARBA" id="ARBA00004651"/>
    </source>
</evidence>
<evidence type="ECO:0000256" key="5">
    <source>
        <dbReference type="ARBA" id="ARBA00022679"/>
    </source>
</evidence>
<dbReference type="GO" id="GO:0003774">
    <property type="term" value="F:cytoskeletal motor activity"/>
    <property type="evidence" value="ECO:0007669"/>
    <property type="project" value="UniProtKB-UniRule"/>
</dbReference>
<dbReference type="GO" id="GO:0004100">
    <property type="term" value="F:chitin synthase activity"/>
    <property type="evidence" value="ECO:0007669"/>
    <property type="project" value="UniProtKB-EC"/>
</dbReference>
<evidence type="ECO:0000256" key="6">
    <source>
        <dbReference type="ARBA" id="ARBA00022692"/>
    </source>
</evidence>
<keyword evidence="12" id="KW-0067">ATP-binding</keyword>
<dbReference type="GO" id="GO:0016459">
    <property type="term" value="C:myosin complex"/>
    <property type="evidence" value="ECO:0007669"/>
    <property type="project" value="UniProtKB-KW"/>
</dbReference>
<evidence type="ECO:0000256" key="2">
    <source>
        <dbReference type="ARBA" id="ARBA00012543"/>
    </source>
</evidence>
<dbReference type="GO" id="GO:0005524">
    <property type="term" value="F:ATP binding"/>
    <property type="evidence" value="ECO:0007669"/>
    <property type="project" value="UniProtKB-UniRule"/>
</dbReference>
<dbReference type="Pfam" id="PF00063">
    <property type="entry name" value="Myosin_head"/>
    <property type="match status" value="1"/>
</dbReference>
<dbReference type="SUPFAM" id="SSF52540">
    <property type="entry name" value="P-loop containing nucleoside triphosphate hydrolases"/>
    <property type="match status" value="1"/>
</dbReference>
<evidence type="ECO:0000256" key="12">
    <source>
        <dbReference type="PROSITE-ProRule" id="PRU00782"/>
    </source>
</evidence>
<dbReference type="Gene3D" id="6.20.240.20">
    <property type="match status" value="1"/>
</dbReference>
<dbReference type="PANTHER" id="PTHR22914:SF13">
    <property type="entry name" value="CHITIN SYNTHASE"/>
    <property type="match status" value="1"/>
</dbReference>
<evidence type="ECO:0000256" key="14">
    <source>
        <dbReference type="SAM" id="Phobius"/>
    </source>
</evidence>